<dbReference type="AlphaFoldDB" id="A0A8K0RI99"/>
<feature type="transmembrane region" description="Helical" evidence="2">
    <location>
        <begin position="89"/>
        <end position="110"/>
    </location>
</feature>
<proteinExistence type="predicted"/>
<evidence type="ECO:0000313" key="4">
    <source>
        <dbReference type="Proteomes" id="UP000813461"/>
    </source>
</evidence>
<comment type="caution">
    <text evidence="3">The sequence shown here is derived from an EMBL/GenBank/DDBJ whole genome shotgun (WGS) entry which is preliminary data.</text>
</comment>
<organism evidence="3 4">
    <name type="scientific">Paraphoma chrysanthemicola</name>
    <dbReference type="NCBI Taxonomy" id="798071"/>
    <lineage>
        <taxon>Eukaryota</taxon>
        <taxon>Fungi</taxon>
        <taxon>Dikarya</taxon>
        <taxon>Ascomycota</taxon>
        <taxon>Pezizomycotina</taxon>
        <taxon>Dothideomycetes</taxon>
        <taxon>Pleosporomycetidae</taxon>
        <taxon>Pleosporales</taxon>
        <taxon>Pleosporineae</taxon>
        <taxon>Phaeosphaeriaceae</taxon>
        <taxon>Paraphoma</taxon>
    </lineage>
</organism>
<sequence>MPVDIMLSSAQSLASMTSTVLPTETFATVTMTSDLAAMSARQSTSPSTVLDASNTTSSTVSTSTEQTPPGLFPAATPSSSEHIRDESVFNYYFLFLITFAVLIAALLWWLHKQRKRRKEQMRLSGHNALSRDLEGWVGARRFMHGRYRGNQAAFRRREEGLDEHGEAPPPYQSKNEVSVSHDPTPAAPTSNDPIVPLRVLTREGVGGAPPGYDATNLQDEDTGARPSPRGR</sequence>
<dbReference type="Proteomes" id="UP000813461">
    <property type="component" value="Unassembled WGS sequence"/>
</dbReference>
<protein>
    <submittedName>
        <fullName evidence="3">Uncharacterized protein</fullName>
    </submittedName>
</protein>
<evidence type="ECO:0000256" key="1">
    <source>
        <dbReference type="SAM" id="MobiDB-lite"/>
    </source>
</evidence>
<dbReference type="EMBL" id="JAGMVJ010000002">
    <property type="protein sequence ID" value="KAH7093343.1"/>
    <property type="molecule type" value="Genomic_DNA"/>
</dbReference>
<keyword evidence="2" id="KW-1133">Transmembrane helix</keyword>
<name>A0A8K0RI99_9PLEO</name>
<feature type="compositionally biased region" description="Low complexity" evidence="1">
    <location>
        <begin position="53"/>
        <end position="64"/>
    </location>
</feature>
<keyword evidence="4" id="KW-1185">Reference proteome</keyword>
<feature type="region of interest" description="Disordered" evidence="1">
    <location>
        <begin position="46"/>
        <end position="78"/>
    </location>
</feature>
<reference evidence="3" key="1">
    <citation type="journal article" date="2021" name="Nat. Commun.">
        <title>Genetic determinants of endophytism in the Arabidopsis root mycobiome.</title>
        <authorList>
            <person name="Mesny F."/>
            <person name="Miyauchi S."/>
            <person name="Thiergart T."/>
            <person name="Pickel B."/>
            <person name="Atanasova L."/>
            <person name="Karlsson M."/>
            <person name="Huettel B."/>
            <person name="Barry K.W."/>
            <person name="Haridas S."/>
            <person name="Chen C."/>
            <person name="Bauer D."/>
            <person name="Andreopoulos W."/>
            <person name="Pangilinan J."/>
            <person name="LaButti K."/>
            <person name="Riley R."/>
            <person name="Lipzen A."/>
            <person name="Clum A."/>
            <person name="Drula E."/>
            <person name="Henrissat B."/>
            <person name="Kohler A."/>
            <person name="Grigoriev I.V."/>
            <person name="Martin F.M."/>
            <person name="Hacquard S."/>
        </authorList>
    </citation>
    <scope>NUCLEOTIDE SEQUENCE</scope>
    <source>
        <strain evidence="3">MPI-SDFR-AT-0120</strain>
    </source>
</reference>
<accession>A0A8K0RI99</accession>
<evidence type="ECO:0000313" key="3">
    <source>
        <dbReference type="EMBL" id="KAH7093343.1"/>
    </source>
</evidence>
<keyword evidence="2" id="KW-0812">Transmembrane</keyword>
<keyword evidence="2" id="KW-0472">Membrane</keyword>
<evidence type="ECO:0000256" key="2">
    <source>
        <dbReference type="SAM" id="Phobius"/>
    </source>
</evidence>
<gene>
    <name evidence="3" type="ORF">FB567DRAFT_173053</name>
</gene>
<feature type="region of interest" description="Disordered" evidence="1">
    <location>
        <begin position="160"/>
        <end position="231"/>
    </location>
</feature>
<dbReference type="OrthoDB" id="4775599at2759"/>